<comment type="caution">
    <text evidence="7">The sequence shown here is derived from an EMBL/GenBank/DDBJ whole genome shotgun (WGS) entry which is preliminary data.</text>
</comment>
<evidence type="ECO:0000256" key="2">
    <source>
        <dbReference type="ARBA" id="ARBA00022963"/>
    </source>
</evidence>
<feature type="short sequence motif" description="GXSXG" evidence="4">
    <location>
        <begin position="64"/>
        <end position="68"/>
    </location>
</feature>
<feature type="region of interest" description="Disordered" evidence="5">
    <location>
        <begin position="1"/>
        <end position="22"/>
    </location>
</feature>
<keyword evidence="3 4" id="KW-0443">Lipid metabolism</keyword>
<feature type="domain" description="PNPLA" evidence="6">
    <location>
        <begin position="30"/>
        <end position="226"/>
    </location>
</feature>
<evidence type="ECO:0000313" key="7">
    <source>
        <dbReference type="EMBL" id="GAA4264485.1"/>
    </source>
</evidence>
<dbReference type="InterPro" id="IPR050301">
    <property type="entry name" value="NTE"/>
</dbReference>
<evidence type="ECO:0000313" key="8">
    <source>
        <dbReference type="Proteomes" id="UP001501594"/>
    </source>
</evidence>
<keyword evidence="1 4" id="KW-0378">Hydrolase</keyword>
<feature type="active site" description="Proton acceptor" evidence="4">
    <location>
        <position position="213"/>
    </location>
</feature>
<feature type="short sequence motif" description="DGA/G" evidence="4">
    <location>
        <begin position="213"/>
        <end position="215"/>
    </location>
</feature>
<proteinExistence type="predicted"/>
<evidence type="ECO:0000256" key="5">
    <source>
        <dbReference type="SAM" id="MobiDB-lite"/>
    </source>
</evidence>
<dbReference type="EMBL" id="BAABAU010000001">
    <property type="protein sequence ID" value="GAA4264485.1"/>
    <property type="molecule type" value="Genomic_DNA"/>
</dbReference>
<gene>
    <name evidence="7" type="ORF">GCM10022256_00970</name>
</gene>
<dbReference type="PROSITE" id="PS51635">
    <property type="entry name" value="PNPLA"/>
    <property type="match status" value="1"/>
</dbReference>
<sequence length="314" mass="31504">MSSDAPQNTPADHVTAADTTSGETTRRALVLGGGGVAGIAWHLGVLAELLERGVDVDAADLVIGTSAGSVAGSILRFGQVGAVYDQQLGGEADVFGDDEGAPVFDMAAFGAQLQTILAGAQSAQDARARLGRAAVQFAQGAESPLLGQLGAQFPAQYGWPEKPLGVCVVEAETGEFRVLESASGVELFRAVAASCSVPLVFPPVEIDGSPYVDGGVRSATNADVAAGYDRVLVLSCGPEDPASPMGPQLDAAVASLRSGSEAAPPAQVMVVGADEASISAFGANSLADAARVPSARAGRAQAAAAVDAVRAFWA</sequence>
<feature type="compositionally biased region" description="Polar residues" evidence="5">
    <location>
        <begin position="1"/>
        <end position="10"/>
    </location>
</feature>
<keyword evidence="8" id="KW-1185">Reference proteome</keyword>
<protein>
    <submittedName>
        <fullName evidence="7">Patatin-like phospholipase family protein</fullName>
    </submittedName>
</protein>
<reference evidence="8" key="1">
    <citation type="journal article" date="2019" name="Int. J. Syst. Evol. Microbiol.">
        <title>The Global Catalogue of Microorganisms (GCM) 10K type strain sequencing project: providing services to taxonomists for standard genome sequencing and annotation.</title>
        <authorList>
            <consortium name="The Broad Institute Genomics Platform"/>
            <consortium name="The Broad Institute Genome Sequencing Center for Infectious Disease"/>
            <person name="Wu L."/>
            <person name="Ma J."/>
        </authorList>
    </citation>
    <scope>NUCLEOTIDE SEQUENCE [LARGE SCALE GENOMIC DNA]</scope>
    <source>
        <strain evidence="8">JCM 17442</strain>
    </source>
</reference>
<dbReference type="RefSeq" id="WP_344793083.1">
    <property type="nucleotide sequence ID" value="NZ_BAABAU010000001.1"/>
</dbReference>
<name>A0ABP8DX02_9MICO</name>
<dbReference type="Pfam" id="PF01734">
    <property type="entry name" value="Patatin"/>
    <property type="match status" value="1"/>
</dbReference>
<organism evidence="7 8">
    <name type="scientific">Frondihabitans peucedani</name>
    <dbReference type="NCBI Taxonomy" id="598626"/>
    <lineage>
        <taxon>Bacteria</taxon>
        <taxon>Bacillati</taxon>
        <taxon>Actinomycetota</taxon>
        <taxon>Actinomycetes</taxon>
        <taxon>Micrococcales</taxon>
        <taxon>Microbacteriaceae</taxon>
        <taxon>Frondihabitans</taxon>
    </lineage>
</organism>
<evidence type="ECO:0000256" key="3">
    <source>
        <dbReference type="ARBA" id="ARBA00023098"/>
    </source>
</evidence>
<accession>A0ABP8DX02</accession>
<evidence type="ECO:0000256" key="4">
    <source>
        <dbReference type="PROSITE-ProRule" id="PRU01161"/>
    </source>
</evidence>
<dbReference type="SUPFAM" id="SSF52151">
    <property type="entry name" value="FabD/lysophospholipase-like"/>
    <property type="match status" value="1"/>
</dbReference>
<dbReference type="InterPro" id="IPR016035">
    <property type="entry name" value="Acyl_Trfase/lysoPLipase"/>
</dbReference>
<dbReference type="PANTHER" id="PTHR14226">
    <property type="entry name" value="NEUROPATHY TARGET ESTERASE/SWISS CHEESE D.MELANOGASTER"/>
    <property type="match status" value="1"/>
</dbReference>
<evidence type="ECO:0000256" key="1">
    <source>
        <dbReference type="ARBA" id="ARBA00022801"/>
    </source>
</evidence>
<dbReference type="Gene3D" id="3.40.1090.10">
    <property type="entry name" value="Cytosolic phospholipase A2 catalytic domain"/>
    <property type="match status" value="2"/>
</dbReference>
<dbReference type="Proteomes" id="UP001501594">
    <property type="component" value="Unassembled WGS sequence"/>
</dbReference>
<dbReference type="PANTHER" id="PTHR14226:SF29">
    <property type="entry name" value="NEUROPATHY TARGET ESTERASE SWS"/>
    <property type="match status" value="1"/>
</dbReference>
<feature type="active site" description="Nucleophile" evidence="4">
    <location>
        <position position="66"/>
    </location>
</feature>
<evidence type="ECO:0000259" key="6">
    <source>
        <dbReference type="PROSITE" id="PS51635"/>
    </source>
</evidence>
<keyword evidence="2 4" id="KW-0442">Lipid degradation</keyword>
<dbReference type="InterPro" id="IPR002641">
    <property type="entry name" value="PNPLA_dom"/>
</dbReference>
<comment type="caution">
    <text evidence="4">Lacks conserved residue(s) required for the propagation of feature annotation.</text>
</comment>